<name>A0ABX2N4Y7_9SPHN</name>
<keyword evidence="3" id="KW-1185">Reference proteome</keyword>
<feature type="domain" description="YspA cpYpsA-related SLOG" evidence="1">
    <location>
        <begin position="183"/>
        <end position="254"/>
    </location>
</feature>
<organism evidence="2 3">
    <name type="scientific">Parasphingorhabdus flavimaris</name>
    <dbReference type="NCBI Taxonomy" id="266812"/>
    <lineage>
        <taxon>Bacteria</taxon>
        <taxon>Pseudomonadati</taxon>
        <taxon>Pseudomonadota</taxon>
        <taxon>Alphaproteobacteria</taxon>
        <taxon>Sphingomonadales</taxon>
        <taxon>Sphingomonadaceae</taxon>
        <taxon>Parasphingorhabdus</taxon>
    </lineage>
</organism>
<reference evidence="2 3" key="1">
    <citation type="submission" date="2020-06" db="EMBL/GenBank/DDBJ databases">
        <authorList>
            <person name="Kim S.-J."/>
            <person name="Park S.-J."/>
        </authorList>
    </citation>
    <scope>NUCLEOTIDE SEQUENCE [LARGE SCALE GENOMIC DNA]</scope>
    <source>
        <strain evidence="2 3">SW-151</strain>
    </source>
</reference>
<gene>
    <name evidence="2" type="ORF">HUO14_12660</name>
</gene>
<proteinExistence type="predicted"/>
<dbReference type="InterPro" id="IPR019627">
    <property type="entry name" value="YAcAr"/>
</dbReference>
<evidence type="ECO:0000313" key="2">
    <source>
        <dbReference type="EMBL" id="NVD28744.1"/>
    </source>
</evidence>
<evidence type="ECO:0000313" key="3">
    <source>
        <dbReference type="Proteomes" id="UP000652427"/>
    </source>
</evidence>
<sequence>MDNLFKQQLAGLDLSGLTISSSPFISSDFPAQDAISQTLAAVWSDLFAVFTDTALEADVEDLGWGFVNLFHRAAQRKSKQLDRASDEVRALIASADGSEVHTSNLEEQIERAQAAEASMVAFEEMREVAAALYLDETHSSWKPVSSSRASHGAMLTSAVIQGRDFLKARSQSRRKALMPEGAPIIFAGGRNKQDSTEDAKTFANNVWATLDKVHNSVGDMVLVHGGDGKGADRLAASWAERRGVAQLTFSLDRHLGARAGFKRNEQMLGLAPRYVIAFPGNGVLERLVIEAKRRRITVVDRRGPLGVSPKTKPADTGS</sequence>
<dbReference type="Pfam" id="PF10686">
    <property type="entry name" value="YAcAr"/>
    <property type="match status" value="1"/>
</dbReference>
<protein>
    <submittedName>
        <fullName evidence="2">DUF2493 domain-containing protein</fullName>
    </submittedName>
</protein>
<dbReference type="RefSeq" id="WP_176280139.1">
    <property type="nucleotide sequence ID" value="NZ_JABWMH010000003.1"/>
</dbReference>
<dbReference type="EMBL" id="JABWMH010000003">
    <property type="protein sequence ID" value="NVD28744.1"/>
    <property type="molecule type" value="Genomic_DNA"/>
</dbReference>
<comment type="caution">
    <text evidence="2">The sequence shown here is derived from an EMBL/GenBank/DDBJ whole genome shotgun (WGS) entry which is preliminary data.</text>
</comment>
<dbReference type="Proteomes" id="UP000652427">
    <property type="component" value="Unassembled WGS sequence"/>
</dbReference>
<evidence type="ECO:0000259" key="1">
    <source>
        <dbReference type="Pfam" id="PF10686"/>
    </source>
</evidence>
<accession>A0ABX2N4Y7</accession>